<comment type="caution">
    <text evidence="5">The sequence shown here is derived from an EMBL/GenBank/DDBJ whole genome shotgun (WGS) entry which is preliminary data.</text>
</comment>
<dbReference type="STRING" id="299467.A0A443SIP4"/>
<dbReference type="Gene3D" id="2.170.270.10">
    <property type="entry name" value="SET domain"/>
    <property type="match status" value="1"/>
</dbReference>
<comment type="subcellular location">
    <subcellularLocation>
        <location evidence="1">Nucleus</location>
    </subcellularLocation>
</comment>
<dbReference type="GO" id="GO:0046974">
    <property type="term" value="F:histone H3K9 methyltransferase activity"/>
    <property type="evidence" value="ECO:0007669"/>
    <property type="project" value="TreeGrafter"/>
</dbReference>
<gene>
    <name evidence="5" type="ORF">B4U80_08581</name>
</gene>
<protein>
    <submittedName>
        <fullName evidence="5">Histone-lysine N-methyltransferase SETDB1-like protein</fullName>
    </submittedName>
</protein>
<proteinExistence type="predicted"/>
<reference evidence="5 6" key="1">
    <citation type="journal article" date="2018" name="Gigascience">
        <title>Genomes of trombidid mites reveal novel predicted allergens and laterally-transferred genes associated with secondary metabolism.</title>
        <authorList>
            <person name="Dong X."/>
            <person name="Chaisiri K."/>
            <person name="Xia D."/>
            <person name="Armstrong S.D."/>
            <person name="Fang Y."/>
            <person name="Donnelly M.J."/>
            <person name="Kadowaki T."/>
            <person name="McGarry J.W."/>
            <person name="Darby A.C."/>
            <person name="Makepeace B.L."/>
        </authorList>
    </citation>
    <scope>NUCLEOTIDE SEQUENCE [LARGE SCALE GENOMIC DNA]</scope>
    <source>
        <strain evidence="5">UoL-UT</strain>
    </source>
</reference>
<evidence type="ECO:0000256" key="1">
    <source>
        <dbReference type="ARBA" id="ARBA00004123"/>
    </source>
</evidence>
<dbReference type="InterPro" id="IPR001214">
    <property type="entry name" value="SET_dom"/>
</dbReference>
<dbReference type="EMBL" id="NCKV01002068">
    <property type="protein sequence ID" value="RWS27365.1"/>
    <property type="molecule type" value="Genomic_DNA"/>
</dbReference>
<sequence length="264" mass="29890">MFECNKRCKCNAKCANRVVQNGIKLRLQVFKTSNKGWGIRCLDDIPKGTFVCTYSGEIHSEEAMDEIARKQGDEYVAELDYIQEIEKFIETLEKENLKDGYESDIEGSSESDESYVSSSSNISSDIVDDESEDSTVVDGDKRRATQSTLGNKKLKCDTSSNDSQADSDYVSLAKYLGEDVYLIDAKMRGNIGRFLNHSCDPNCKIQSIFIDNHDPRFPVLGFFAIKQIAAFTELTWNYSYLSLPESKKHRCECGSKTCEKRILF</sequence>
<name>A0A443SIP4_9ACAR</name>
<keyword evidence="6" id="KW-1185">Reference proteome</keyword>
<keyword evidence="2" id="KW-0539">Nucleus</keyword>
<accession>A0A443SIP4</accession>
<evidence type="ECO:0000313" key="6">
    <source>
        <dbReference type="Proteomes" id="UP000288716"/>
    </source>
</evidence>
<evidence type="ECO:0000259" key="4">
    <source>
        <dbReference type="PROSITE" id="PS50280"/>
    </source>
</evidence>
<dbReference type="SUPFAM" id="SSF82199">
    <property type="entry name" value="SET domain"/>
    <property type="match status" value="1"/>
</dbReference>
<keyword evidence="5" id="KW-0489">Methyltransferase</keyword>
<dbReference type="InterPro" id="IPR046341">
    <property type="entry name" value="SET_dom_sf"/>
</dbReference>
<feature type="domain" description="SET" evidence="4">
    <location>
        <begin position="25"/>
        <end position="239"/>
    </location>
</feature>
<dbReference type="PANTHER" id="PTHR46024">
    <property type="entry name" value="HISTONE-LYSINE N-METHYLTRANSFERASE EGGLESS"/>
    <property type="match status" value="1"/>
</dbReference>
<dbReference type="Pfam" id="PF00856">
    <property type="entry name" value="SET"/>
    <property type="match status" value="1"/>
</dbReference>
<dbReference type="GO" id="GO:0070828">
    <property type="term" value="P:heterochromatin organization"/>
    <property type="evidence" value="ECO:0007669"/>
    <property type="project" value="TreeGrafter"/>
</dbReference>
<dbReference type="GO" id="GO:0010629">
    <property type="term" value="P:negative regulation of gene expression"/>
    <property type="evidence" value="ECO:0007669"/>
    <property type="project" value="TreeGrafter"/>
</dbReference>
<dbReference type="GO" id="GO:0032259">
    <property type="term" value="P:methylation"/>
    <property type="evidence" value="ECO:0007669"/>
    <property type="project" value="UniProtKB-KW"/>
</dbReference>
<evidence type="ECO:0000256" key="2">
    <source>
        <dbReference type="ARBA" id="ARBA00023242"/>
    </source>
</evidence>
<feature type="compositionally biased region" description="Acidic residues" evidence="3">
    <location>
        <begin position="102"/>
        <end position="113"/>
    </location>
</feature>
<dbReference type="PANTHER" id="PTHR46024:SF1">
    <property type="entry name" value="HISTONE-LYSINE N-METHYLTRANSFERASE EGGLESS"/>
    <property type="match status" value="1"/>
</dbReference>
<keyword evidence="5" id="KW-0808">Transferase</keyword>
<dbReference type="GO" id="GO:0005634">
    <property type="term" value="C:nucleus"/>
    <property type="evidence" value="ECO:0007669"/>
    <property type="project" value="UniProtKB-SubCell"/>
</dbReference>
<dbReference type="SMART" id="SM00317">
    <property type="entry name" value="SET"/>
    <property type="match status" value="1"/>
</dbReference>
<evidence type="ECO:0000256" key="3">
    <source>
        <dbReference type="SAM" id="MobiDB-lite"/>
    </source>
</evidence>
<dbReference type="VEuPathDB" id="VectorBase:LDEU004675"/>
<dbReference type="InterPro" id="IPR051516">
    <property type="entry name" value="SETDB_methyltransferase"/>
</dbReference>
<dbReference type="PROSITE" id="PS50280">
    <property type="entry name" value="SET"/>
    <property type="match status" value="1"/>
</dbReference>
<dbReference type="OrthoDB" id="616263at2759"/>
<feature type="region of interest" description="Disordered" evidence="3">
    <location>
        <begin position="100"/>
        <end position="142"/>
    </location>
</feature>
<dbReference type="Proteomes" id="UP000288716">
    <property type="component" value="Unassembled WGS sequence"/>
</dbReference>
<feature type="compositionally biased region" description="Acidic residues" evidence="3">
    <location>
        <begin position="126"/>
        <end position="135"/>
    </location>
</feature>
<dbReference type="AlphaFoldDB" id="A0A443SIP4"/>
<evidence type="ECO:0000313" key="5">
    <source>
        <dbReference type="EMBL" id="RWS27365.1"/>
    </source>
</evidence>
<organism evidence="5 6">
    <name type="scientific">Leptotrombidium deliense</name>
    <dbReference type="NCBI Taxonomy" id="299467"/>
    <lineage>
        <taxon>Eukaryota</taxon>
        <taxon>Metazoa</taxon>
        <taxon>Ecdysozoa</taxon>
        <taxon>Arthropoda</taxon>
        <taxon>Chelicerata</taxon>
        <taxon>Arachnida</taxon>
        <taxon>Acari</taxon>
        <taxon>Acariformes</taxon>
        <taxon>Trombidiformes</taxon>
        <taxon>Prostigmata</taxon>
        <taxon>Anystina</taxon>
        <taxon>Parasitengona</taxon>
        <taxon>Trombiculoidea</taxon>
        <taxon>Trombiculidae</taxon>
        <taxon>Leptotrombidium</taxon>
    </lineage>
</organism>
<feature type="compositionally biased region" description="Low complexity" evidence="3">
    <location>
        <begin position="114"/>
        <end position="125"/>
    </location>
</feature>